<dbReference type="AlphaFoldDB" id="A0A1G6SUE3"/>
<evidence type="ECO:0000313" key="1">
    <source>
        <dbReference type="EMBL" id="SDD20409.1"/>
    </source>
</evidence>
<dbReference type="OrthoDB" id="9869097at2"/>
<dbReference type="RefSeq" id="WP_090563867.1">
    <property type="nucleotide sequence ID" value="NZ_FMXZ01000005.1"/>
</dbReference>
<protein>
    <submittedName>
        <fullName evidence="1">Uncharacterized protein</fullName>
    </submittedName>
</protein>
<name>A0A1G6SUE3_9PROT</name>
<dbReference type="STRING" id="938405.SAMN02927895_02400"/>
<organism evidence="1 2">
    <name type="scientific">Belnapia rosea</name>
    <dbReference type="NCBI Taxonomy" id="938405"/>
    <lineage>
        <taxon>Bacteria</taxon>
        <taxon>Pseudomonadati</taxon>
        <taxon>Pseudomonadota</taxon>
        <taxon>Alphaproteobacteria</taxon>
        <taxon>Acetobacterales</taxon>
        <taxon>Roseomonadaceae</taxon>
        <taxon>Belnapia</taxon>
    </lineage>
</organism>
<sequence>MSPRSRSGIADDDWDRVWQDYDRRHPKPVAPAAREIVKPKPLRGRISAMLLALALSLALAPRPASLMTGQPDGGESLVSLSPTEAELPPLSTSVARLAAESAHAACWVLQLDPRRPACP</sequence>
<dbReference type="EMBL" id="FMZX01000005">
    <property type="protein sequence ID" value="SDD20409.1"/>
    <property type="molecule type" value="Genomic_DNA"/>
</dbReference>
<dbReference type="Proteomes" id="UP000198925">
    <property type="component" value="Unassembled WGS sequence"/>
</dbReference>
<evidence type="ECO:0000313" key="2">
    <source>
        <dbReference type="Proteomes" id="UP000198925"/>
    </source>
</evidence>
<accession>A0A1G6SUE3</accession>
<gene>
    <name evidence="1" type="ORF">SAMN04487779_1005162</name>
</gene>
<proteinExistence type="predicted"/>
<keyword evidence="2" id="KW-1185">Reference proteome</keyword>
<reference evidence="1 2" key="1">
    <citation type="submission" date="2016-10" db="EMBL/GenBank/DDBJ databases">
        <authorList>
            <person name="de Groot N.N."/>
        </authorList>
    </citation>
    <scope>NUCLEOTIDE SEQUENCE [LARGE SCALE GENOMIC DNA]</scope>
    <source>
        <strain evidence="1 2">CPCC 100156</strain>
    </source>
</reference>